<accession>A0A501PIJ8</accession>
<dbReference type="Pfam" id="PF00378">
    <property type="entry name" value="ECH_1"/>
    <property type="match status" value="1"/>
</dbReference>
<evidence type="ECO:0000313" key="3">
    <source>
        <dbReference type="Proteomes" id="UP000319148"/>
    </source>
</evidence>
<dbReference type="PANTHER" id="PTHR43802">
    <property type="entry name" value="ENOYL-COA HYDRATASE"/>
    <property type="match status" value="1"/>
</dbReference>
<comment type="caution">
    <text evidence="2">The sequence shown here is derived from an EMBL/GenBank/DDBJ whole genome shotgun (WGS) entry which is preliminary data.</text>
</comment>
<sequence length="318" mass="34097">MTMEQFRIDPNELAIGWQGDGRPLGIIDLDRSGDIPANILLPPFPVIGIGTPWHPLAGQVDVLVEPPITLDTLAQSITASPHSAAIVTQVLRTIENLPVMAALAHESLAYGLLQASAEHTEWLEENSGRHKDNAIPAGNVELARDGNTLHILLDRPVARNAIDAGMRDTLREAFEIAAMDPEIETVRMEGVGKAFCVGADLSEFGTTRDPALAHMIRLQTLPAHAIARCPDKFEAHIQGACVGSGLEMAAFATRITATIDAWFHLPELAMGVMPGAGGCVSVSRRIGRQRAALMILSGKRLNAQTALEWGLVDAVIDD</sequence>
<dbReference type="AlphaFoldDB" id="A0A501PIJ8"/>
<dbReference type="InterPro" id="IPR029045">
    <property type="entry name" value="ClpP/crotonase-like_dom_sf"/>
</dbReference>
<comment type="similarity">
    <text evidence="1">Belongs to the enoyl-CoA hydratase/isomerase family.</text>
</comment>
<dbReference type="InterPro" id="IPR001753">
    <property type="entry name" value="Enoyl-CoA_hydra/iso"/>
</dbReference>
<name>A0A501PIJ8_9PROT</name>
<evidence type="ECO:0000256" key="1">
    <source>
        <dbReference type="ARBA" id="ARBA00005254"/>
    </source>
</evidence>
<keyword evidence="3" id="KW-1185">Reference proteome</keyword>
<dbReference type="OrthoDB" id="5730382at2"/>
<proteinExistence type="inferred from homology"/>
<evidence type="ECO:0000313" key="2">
    <source>
        <dbReference type="EMBL" id="TPD59878.1"/>
    </source>
</evidence>
<dbReference type="PANTHER" id="PTHR43802:SF1">
    <property type="entry name" value="IP11341P-RELATED"/>
    <property type="match status" value="1"/>
</dbReference>
<dbReference type="GO" id="GO:0016853">
    <property type="term" value="F:isomerase activity"/>
    <property type="evidence" value="ECO:0007669"/>
    <property type="project" value="UniProtKB-KW"/>
</dbReference>
<dbReference type="Gene3D" id="3.90.226.10">
    <property type="entry name" value="2-enoyl-CoA Hydratase, Chain A, domain 1"/>
    <property type="match status" value="1"/>
</dbReference>
<reference evidence="3" key="1">
    <citation type="submission" date="2019-06" db="EMBL/GenBank/DDBJ databases">
        <title>The complete genome of Emcibacter congregatus ZYLT.</title>
        <authorList>
            <person name="Zhao Z."/>
        </authorList>
    </citation>
    <scope>NUCLEOTIDE SEQUENCE [LARGE SCALE GENOMIC DNA]</scope>
    <source>
        <strain evidence="3">MCCC 1A06723</strain>
    </source>
</reference>
<protein>
    <submittedName>
        <fullName evidence="2">Enoyl-CoA hydratase/isomerase family protein</fullName>
    </submittedName>
</protein>
<dbReference type="Proteomes" id="UP000319148">
    <property type="component" value="Unassembled WGS sequence"/>
</dbReference>
<dbReference type="EMBL" id="VFIY01000010">
    <property type="protein sequence ID" value="TPD59878.1"/>
    <property type="molecule type" value="Genomic_DNA"/>
</dbReference>
<organism evidence="2 3">
    <name type="scientific">Emcibacter nanhaiensis</name>
    <dbReference type="NCBI Taxonomy" id="1505037"/>
    <lineage>
        <taxon>Bacteria</taxon>
        <taxon>Pseudomonadati</taxon>
        <taxon>Pseudomonadota</taxon>
        <taxon>Alphaproteobacteria</taxon>
        <taxon>Emcibacterales</taxon>
        <taxon>Emcibacteraceae</taxon>
        <taxon>Emcibacter</taxon>
    </lineage>
</organism>
<dbReference type="RefSeq" id="WP_139940849.1">
    <property type="nucleotide sequence ID" value="NZ_JBHSYP010000006.1"/>
</dbReference>
<dbReference type="CDD" id="cd06558">
    <property type="entry name" value="crotonase-like"/>
    <property type="match status" value="1"/>
</dbReference>
<gene>
    <name evidence="2" type="ORF">FIV46_10380</name>
</gene>
<keyword evidence="2" id="KW-0413">Isomerase</keyword>
<dbReference type="SUPFAM" id="SSF52096">
    <property type="entry name" value="ClpP/crotonase"/>
    <property type="match status" value="1"/>
</dbReference>